<dbReference type="RefSeq" id="WP_398655295.1">
    <property type="nucleotide sequence ID" value="NZ_JBITDC010000002.1"/>
</dbReference>
<reference evidence="3 4" key="1">
    <citation type="submission" date="2024-10" db="EMBL/GenBank/DDBJ databases">
        <title>The Natural Products Discovery Center: Release of the First 8490 Sequenced Strains for Exploring Actinobacteria Biosynthetic Diversity.</title>
        <authorList>
            <person name="Kalkreuter E."/>
            <person name="Kautsar S.A."/>
            <person name="Yang D."/>
            <person name="Bader C.D."/>
            <person name="Teijaro C.N."/>
            <person name="Fluegel L."/>
            <person name="Davis C.M."/>
            <person name="Simpson J.R."/>
            <person name="Lauterbach L."/>
            <person name="Steele A.D."/>
            <person name="Gui C."/>
            <person name="Meng S."/>
            <person name="Li G."/>
            <person name="Viehrig K."/>
            <person name="Ye F."/>
            <person name="Su P."/>
            <person name="Kiefer A.F."/>
            <person name="Nichols A."/>
            <person name="Cepeda A.J."/>
            <person name="Yan W."/>
            <person name="Fan B."/>
            <person name="Jiang Y."/>
            <person name="Adhikari A."/>
            <person name="Zheng C.-J."/>
            <person name="Schuster L."/>
            <person name="Cowan T.M."/>
            <person name="Smanski M.J."/>
            <person name="Chevrette M.G."/>
            <person name="De Carvalho L.P.S."/>
            <person name="Shen B."/>
        </authorList>
    </citation>
    <scope>NUCLEOTIDE SEQUENCE [LARGE SCALE GENOMIC DNA]</scope>
    <source>
        <strain evidence="3 4">NPDC051599</strain>
    </source>
</reference>
<feature type="compositionally biased region" description="Basic and acidic residues" evidence="1">
    <location>
        <begin position="7"/>
        <end position="27"/>
    </location>
</feature>
<protein>
    <submittedName>
        <fullName evidence="3">Uncharacterized protein</fullName>
    </submittedName>
</protein>
<evidence type="ECO:0000313" key="4">
    <source>
        <dbReference type="Proteomes" id="UP001612415"/>
    </source>
</evidence>
<evidence type="ECO:0000256" key="1">
    <source>
        <dbReference type="SAM" id="MobiDB-lite"/>
    </source>
</evidence>
<gene>
    <name evidence="3" type="ORF">ACIA8P_06765</name>
</gene>
<organism evidence="3 4">
    <name type="scientific">Streptomyces cellulosae</name>
    <dbReference type="NCBI Taxonomy" id="1968"/>
    <lineage>
        <taxon>Bacteria</taxon>
        <taxon>Bacillati</taxon>
        <taxon>Actinomycetota</taxon>
        <taxon>Actinomycetes</taxon>
        <taxon>Kitasatosporales</taxon>
        <taxon>Streptomycetaceae</taxon>
        <taxon>Streptomyces</taxon>
    </lineage>
</organism>
<dbReference type="Proteomes" id="UP001612415">
    <property type="component" value="Unassembled WGS sequence"/>
</dbReference>
<feature type="compositionally biased region" description="Basic and acidic residues" evidence="1">
    <location>
        <begin position="36"/>
        <end position="48"/>
    </location>
</feature>
<keyword evidence="2" id="KW-0812">Transmembrane</keyword>
<comment type="caution">
    <text evidence="3">The sequence shown here is derived from an EMBL/GenBank/DDBJ whole genome shotgun (WGS) entry which is preliminary data.</text>
</comment>
<feature type="region of interest" description="Disordered" evidence="1">
    <location>
        <begin position="1"/>
        <end position="56"/>
    </location>
</feature>
<proteinExistence type="predicted"/>
<keyword evidence="2" id="KW-0472">Membrane</keyword>
<evidence type="ECO:0000313" key="3">
    <source>
        <dbReference type="EMBL" id="MFI5674357.1"/>
    </source>
</evidence>
<evidence type="ECO:0000256" key="2">
    <source>
        <dbReference type="SAM" id="Phobius"/>
    </source>
</evidence>
<name>A0ABW7XXB1_STRCE</name>
<keyword evidence="4" id="KW-1185">Reference proteome</keyword>
<sequence>MAIAHSTDSHDSIDPRALGDPRNHYPSDEQFYASDRPAHPVLAEDRPRGGGPGIPLRHRGPWATAALLVGIVLLVLMGIALFP</sequence>
<feature type="transmembrane region" description="Helical" evidence="2">
    <location>
        <begin position="62"/>
        <end position="82"/>
    </location>
</feature>
<dbReference type="EMBL" id="JBITDC010000002">
    <property type="protein sequence ID" value="MFI5674357.1"/>
    <property type="molecule type" value="Genomic_DNA"/>
</dbReference>
<keyword evidence="2" id="KW-1133">Transmembrane helix</keyword>
<accession>A0ABW7XXB1</accession>